<sequence length="1067" mass="114889">MDRVFVLGGHGVPSPSLVSTGHRWLAYSADAHTLVVCTLKAGASECYGSMQDCDFILDTRLFPLSNEERLSVIHMHQTRDLLCVGTARDGIYLTSASNPSLTSAASGRPTKLPTRLSGSCVLSACFIAGHADGTDILVASCGLQEATMDRSRLSLWDVCGRVLLWRGCAHGMTSIIPLPGTFGFVTCAQREVTLWFFRHCEPSGKAPAAGSVNNVLRGEESASGSITVLSKPCAAVKNLQDVEYVAVVPPKENESSLTALTTRGFLVSFDRHTGEPIRWMDCKMSPATAAYRCGDDIMVCGALIRFFSSETWEFRGKIKPPECRTSISTSSVPKLVDMACTGAAVSDATALTLLFSGGSMSRYRISRAHDAGIGISDGSTNGAVGMRLTLSRVYQYIPALPDELPLRWLSMSPESVCLWSPRQLRLYDTARWSCDVCMALESTCVTYHRFLGVFIAYEASTYAVVALRSNLESVLCRLSVTEPFTNIVVQEANRFVGISLDNSLFFFEGAWDEATQELSLRLLHIKRLTGHKSHFAHLVWVGGALCGASTHELVNLRTGHSISFAEDILSLTAAGPELLLLTHTHSCILLNATTLSPVGAPLRGVSLKGAVASMGGQSVALYSEDSVTLVSLRSREQVSQFSLQQVPDEVQRAEVKCVGFADSDRVLVVYDSKGLLRAFVVADADGASSSFTHPHSPGETKSTRLVREGSASSTASGKRAMQCDGPTNAELLSRFRDLHGFYETTRRSHNDRKSGNMSDGPSRRSCSVNTHSLPTIPAAPEPTTTTSSSGVLILSQGKSILQIPDGQALSEAVNGSSDVVQVEMAGISASCAADDKDGGVSASLVEISALTSVESKPHDLNCSAIPNADVRVAEISGTGFPLHEQGKGDGADAPAYGVRSPLRKGELSLSPIRTSEDDVVNIESLDRVERYSPARITHRVAHYDATAFAAPTTDVSSSCSSVRAKSLEIRDKLKELSEVYERQQESDVDGVDDETVEELYSTVVQLYSRLKLRRQGRSNKTSCSVNNTSDVSLSTVLADLQLLQQQNNRIEAQNRLILARLAQSGVQ</sequence>
<dbReference type="VEuPathDB" id="TriTrypDB:TvY486_1103410"/>
<reference evidence="3" key="1">
    <citation type="journal article" date="2012" name="Proc. Natl. Acad. Sci. U.S.A.">
        <title>Antigenic diversity is generated by distinct evolutionary mechanisms in African trypanosome species.</title>
        <authorList>
            <person name="Jackson A.P."/>
            <person name="Berry A."/>
            <person name="Aslett M."/>
            <person name="Allison H.C."/>
            <person name="Burton P."/>
            <person name="Vavrova-Anderson J."/>
            <person name="Brown R."/>
            <person name="Browne H."/>
            <person name="Corton N."/>
            <person name="Hauser H."/>
            <person name="Gamble J."/>
            <person name="Gilderthorp R."/>
            <person name="Marcello L."/>
            <person name="McQuillan J."/>
            <person name="Otto T.D."/>
            <person name="Quail M.A."/>
            <person name="Sanders M.J."/>
            <person name="van Tonder A."/>
            <person name="Ginger M.L."/>
            <person name="Field M.C."/>
            <person name="Barry J.D."/>
            <person name="Hertz-Fowler C."/>
            <person name="Berriman M."/>
        </authorList>
    </citation>
    <scope>NUCLEOTIDE SEQUENCE</scope>
    <source>
        <strain evidence="3">Y486</strain>
    </source>
</reference>
<proteinExistence type="predicted"/>
<dbReference type="InterPro" id="IPR011047">
    <property type="entry name" value="Quinoprotein_ADH-like_sf"/>
</dbReference>
<feature type="region of interest" description="Disordered" evidence="2">
    <location>
        <begin position="687"/>
        <end position="725"/>
    </location>
</feature>
<name>G0UAM2_TRYVY</name>
<evidence type="ECO:0000313" key="3">
    <source>
        <dbReference type="EMBL" id="CCC52857.1"/>
    </source>
</evidence>
<accession>G0UAM2</accession>
<dbReference type="AlphaFoldDB" id="G0UAM2"/>
<gene>
    <name evidence="3" type="ORF">TVY486_1103410</name>
</gene>
<feature type="region of interest" description="Disordered" evidence="2">
    <location>
        <begin position="743"/>
        <end position="788"/>
    </location>
</feature>
<feature type="compositionally biased region" description="Polar residues" evidence="2">
    <location>
        <begin position="755"/>
        <end position="773"/>
    </location>
</feature>
<protein>
    <submittedName>
        <fullName evidence="3">Uncharacterized protein</fullName>
    </submittedName>
</protein>
<keyword evidence="1" id="KW-0175">Coiled coil</keyword>
<dbReference type="EMBL" id="HE573027">
    <property type="protein sequence ID" value="CCC52857.1"/>
    <property type="molecule type" value="Genomic_DNA"/>
</dbReference>
<feature type="compositionally biased region" description="Basic and acidic residues" evidence="2">
    <location>
        <begin position="696"/>
        <end position="707"/>
    </location>
</feature>
<evidence type="ECO:0000256" key="2">
    <source>
        <dbReference type="SAM" id="MobiDB-lite"/>
    </source>
</evidence>
<evidence type="ECO:0000256" key="1">
    <source>
        <dbReference type="SAM" id="Coils"/>
    </source>
</evidence>
<feature type="compositionally biased region" description="Basic and acidic residues" evidence="2">
    <location>
        <begin position="743"/>
        <end position="754"/>
    </location>
</feature>
<feature type="coiled-coil region" evidence="1">
    <location>
        <begin position="1033"/>
        <end position="1060"/>
    </location>
</feature>
<dbReference type="SUPFAM" id="SSF50998">
    <property type="entry name" value="Quinoprotein alcohol dehydrogenase-like"/>
    <property type="match status" value="1"/>
</dbReference>
<organism evidence="3">
    <name type="scientific">Trypanosoma vivax (strain Y486)</name>
    <dbReference type="NCBI Taxonomy" id="1055687"/>
    <lineage>
        <taxon>Eukaryota</taxon>
        <taxon>Discoba</taxon>
        <taxon>Euglenozoa</taxon>
        <taxon>Kinetoplastea</taxon>
        <taxon>Metakinetoplastina</taxon>
        <taxon>Trypanosomatida</taxon>
        <taxon>Trypanosomatidae</taxon>
        <taxon>Trypanosoma</taxon>
        <taxon>Duttonella</taxon>
    </lineage>
</organism>